<keyword evidence="7" id="KW-1185">Reference proteome</keyword>
<comment type="similarity">
    <text evidence="2">Belongs to the bacterial solute-binding protein 1 family.</text>
</comment>
<dbReference type="EMBL" id="BJYK01000012">
    <property type="protein sequence ID" value="GEN81486.1"/>
    <property type="molecule type" value="Genomic_DNA"/>
</dbReference>
<evidence type="ECO:0000256" key="3">
    <source>
        <dbReference type="ARBA" id="ARBA00022448"/>
    </source>
</evidence>
<dbReference type="GO" id="GO:0030313">
    <property type="term" value="C:cell envelope"/>
    <property type="evidence" value="ECO:0007669"/>
    <property type="project" value="UniProtKB-SubCell"/>
</dbReference>
<dbReference type="SUPFAM" id="SSF53850">
    <property type="entry name" value="Periplasmic binding protein-like II"/>
    <property type="match status" value="1"/>
</dbReference>
<name>A0A511Z263_9CELL</name>
<sequence>MGLRKKAFGITAAAACLALLVAGCTGDSSTEDEGDDDGAATGDVEPATVRVMLWGNDADISSIKDAAAGFSTARPEITIEWESGDCGVDYAACKTLVAGGNTPDVFVMGSWNYFEAARDGVTADLTPYLEESGTTTDDFTPAIIDALTSPSDGKLYGLPMGYNIQSLFYNKDMFDAAGLDYPPADGSYTYDDLREWAAKLTLDGSGNDATAAGFDPNAIQQYGYFNFAAAPIEPGYAPVLAAFGGGILGGDARNECTADSEGTIEGFQWLQDLMWTDHSAITPQLQQEEPGYARWVRGQVAMQQGSHEQVLAVQQQNPELNYGIAALPEGPAGNATLAQIHVWVMSEASEHKDAAWEFLHYMATEGAGKQMGLIPAYQDVAQGPAFAQAEGEPEGLVEAQIDPAGWDLTFTNVDPSVVWSAVSSQDGIAPAIEDIIMNRATAAEALDGICASRIDALLDAAK</sequence>
<dbReference type="PANTHER" id="PTHR43649">
    <property type="entry name" value="ARABINOSE-BINDING PROTEIN-RELATED"/>
    <property type="match status" value="1"/>
</dbReference>
<keyword evidence="3" id="KW-0813">Transport</keyword>
<accession>A0A511Z263</accession>
<comment type="caution">
    <text evidence="6">The sequence shown here is derived from an EMBL/GenBank/DDBJ whole genome shotgun (WGS) entry which is preliminary data.</text>
</comment>
<evidence type="ECO:0000256" key="4">
    <source>
        <dbReference type="ARBA" id="ARBA00022729"/>
    </source>
</evidence>
<evidence type="ECO:0000313" key="6">
    <source>
        <dbReference type="EMBL" id="GEN81486.1"/>
    </source>
</evidence>
<evidence type="ECO:0000256" key="5">
    <source>
        <dbReference type="SAM" id="SignalP"/>
    </source>
</evidence>
<evidence type="ECO:0000313" key="7">
    <source>
        <dbReference type="Proteomes" id="UP000321484"/>
    </source>
</evidence>
<dbReference type="Gene3D" id="3.40.190.10">
    <property type="entry name" value="Periplasmic binding protein-like II"/>
    <property type="match status" value="1"/>
</dbReference>
<evidence type="ECO:0000256" key="2">
    <source>
        <dbReference type="ARBA" id="ARBA00008520"/>
    </source>
</evidence>
<dbReference type="PROSITE" id="PS51257">
    <property type="entry name" value="PROKAR_LIPOPROTEIN"/>
    <property type="match status" value="1"/>
</dbReference>
<dbReference type="PANTHER" id="PTHR43649:SF31">
    <property type="entry name" value="SN-GLYCEROL-3-PHOSPHATE-BINDING PERIPLASMIC PROTEIN UGPB"/>
    <property type="match status" value="1"/>
</dbReference>
<feature type="chain" id="PRO_5039160667" description="Sugar ABC transporter substrate-binding protein" evidence="5">
    <location>
        <begin position="22"/>
        <end position="462"/>
    </location>
</feature>
<proteinExistence type="inferred from homology"/>
<dbReference type="Proteomes" id="UP000321484">
    <property type="component" value="Unassembled WGS sequence"/>
</dbReference>
<comment type="subcellular location">
    <subcellularLocation>
        <location evidence="1">Cell envelope</location>
    </subcellularLocation>
</comment>
<keyword evidence="4 5" id="KW-0732">Signal</keyword>
<evidence type="ECO:0008006" key="8">
    <source>
        <dbReference type="Google" id="ProtNLM"/>
    </source>
</evidence>
<organism evidence="6 7">
    <name type="scientific">Actinotalea fermentans</name>
    <dbReference type="NCBI Taxonomy" id="43671"/>
    <lineage>
        <taxon>Bacteria</taxon>
        <taxon>Bacillati</taxon>
        <taxon>Actinomycetota</taxon>
        <taxon>Actinomycetes</taxon>
        <taxon>Micrococcales</taxon>
        <taxon>Cellulomonadaceae</taxon>
        <taxon>Actinotalea</taxon>
    </lineage>
</organism>
<dbReference type="CDD" id="cd13585">
    <property type="entry name" value="PBP2_TMBP_like"/>
    <property type="match status" value="1"/>
</dbReference>
<reference evidence="6 7" key="1">
    <citation type="submission" date="2019-07" db="EMBL/GenBank/DDBJ databases">
        <title>Whole genome shotgun sequence of Actinotalea fermentans NBRC 105374.</title>
        <authorList>
            <person name="Hosoyama A."/>
            <person name="Uohara A."/>
            <person name="Ohji S."/>
            <person name="Ichikawa N."/>
        </authorList>
    </citation>
    <scope>NUCLEOTIDE SEQUENCE [LARGE SCALE GENOMIC DNA]</scope>
    <source>
        <strain evidence="6 7">NBRC 105374</strain>
    </source>
</reference>
<dbReference type="InterPro" id="IPR050490">
    <property type="entry name" value="Bact_solute-bd_prot1"/>
</dbReference>
<dbReference type="Pfam" id="PF01547">
    <property type="entry name" value="SBP_bac_1"/>
    <property type="match status" value="1"/>
</dbReference>
<evidence type="ECO:0000256" key="1">
    <source>
        <dbReference type="ARBA" id="ARBA00004196"/>
    </source>
</evidence>
<protein>
    <recommendedName>
        <fullName evidence="8">Sugar ABC transporter substrate-binding protein</fullName>
    </recommendedName>
</protein>
<dbReference type="RefSeq" id="WP_034243927.1">
    <property type="nucleotide sequence ID" value="NZ_BJYK01000012.1"/>
</dbReference>
<dbReference type="InterPro" id="IPR006059">
    <property type="entry name" value="SBP"/>
</dbReference>
<dbReference type="AlphaFoldDB" id="A0A511Z263"/>
<gene>
    <name evidence="6" type="ORF">AFE02nite_32200</name>
</gene>
<feature type="signal peptide" evidence="5">
    <location>
        <begin position="1"/>
        <end position="21"/>
    </location>
</feature>